<dbReference type="PANTHER" id="PTHR10302:SF23">
    <property type="entry name" value="PROTEIN OSB4, CHLOROPLASTIC"/>
    <property type="match status" value="1"/>
</dbReference>
<comment type="caution">
    <text evidence="1">The sequence shown here is derived from an EMBL/GenBank/DDBJ whole genome shotgun (WGS) entry which is preliminary data.</text>
</comment>
<dbReference type="GO" id="GO:0042645">
    <property type="term" value="C:mitochondrial nucleoid"/>
    <property type="evidence" value="ECO:0007669"/>
    <property type="project" value="TreeGrafter"/>
</dbReference>
<sequence length="321" mass="36464">MNLLAKAKLSIRGGLCPFRSIAVLQQWSLYCTKTALFSPITQQSAENLRAQKPSDSSLPPMKINERKDSTIDILFREIPFRPRVGNTVNLIGRVKTPAHLESDADGKCFATVLISPDYDAGCEMLPGCETRLIPVVYEGELAQLACRLKENDRVDISLRMGPTRFQLNLWRDLLKSPKQWWDYRGHKSNGLVKERHPDFKHKDSGNGLWLDSAPFWVSQRLAELEFDVKFLRPRLSQGGEGVGEAENRVQGAKGEDSWKNLVENPNKWWDNRLGKKNPRSPDFKHKETGEGLWLSNMPEWALSRLPQSKDGKKSIQALESV</sequence>
<organism evidence="1 2">
    <name type="scientific">Striga asiatica</name>
    <name type="common">Asiatic witchweed</name>
    <name type="synonym">Buchnera asiatica</name>
    <dbReference type="NCBI Taxonomy" id="4170"/>
    <lineage>
        <taxon>Eukaryota</taxon>
        <taxon>Viridiplantae</taxon>
        <taxon>Streptophyta</taxon>
        <taxon>Embryophyta</taxon>
        <taxon>Tracheophyta</taxon>
        <taxon>Spermatophyta</taxon>
        <taxon>Magnoliopsida</taxon>
        <taxon>eudicotyledons</taxon>
        <taxon>Gunneridae</taxon>
        <taxon>Pentapetalae</taxon>
        <taxon>asterids</taxon>
        <taxon>lamiids</taxon>
        <taxon>Lamiales</taxon>
        <taxon>Orobanchaceae</taxon>
        <taxon>Buchnereae</taxon>
        <taxon>Striga</taxon>
    </lineage>
</organism>
<gene>
    <name evidence="1" type="ORF">STAS_18065</name>
</gene>
<dbReference type="GO" id="GO:0003697">
    <property type="term" value="F:single-stranded DNA binding"/>
    <property type="evidence" value="ECO:0007669"/>
    <property type="project" value="InterPro"/>
</dbReference>
<dbReference type="OrthoDB" id="669963at2759"/>
<dbReference type="Proteomes" id="UP000325081">
    <property type="component" value="Unassembled WGS sequence"/>
</dbReference>
<evidence type="ECO:0000313" key="2">
    <source>
        <dbReference type="Proteomes" id="UP000325081"/>
    </source>
</evidence>
<dbReference type="InterPro" id="IPR011344">
    <property type="entry name" value="ssDNA-bd"/>
</dbReference>
<dbReference type="GO" id="GO:0006264">
    <property type="term" value="P:mitochondrial DNA replication"/>
    <property type="evidence" value="ECO:0007669"/>
    <property type="project" value="TreeGrafter"/>
</dbReference>
<reference evidence="2" key="1">
    <citation type="journal article" date="2019" name="Curr. Biol.">
        <title>Genome Sequence of Striga asiatica Provides Insight into the Evolution of Plant Parasitism.</title>
        <authorList>
            <person name="Yoshida S."/>
            <person name="Kim S."/>
            <person name="Wafula E.K."/>
            <person name="Tanskanen J."/>
            <person name="Kim Y.M."/>
            <person name="Honaas L."/>
            <person name="Yang Z."/>
            <person name="Spallek T."/>
            <person name="Conn C.E."/>
            <person name="Ichihashi Y."/>
            <person name="Cheong K."/>
            <person name="Cui S."/>
            <person name="Der J.P."/>
            <person name="Gundlach H."/>
            <person name="Jiao Y."/>
            <person name="Hori C."/>
            <person name="Ishida J.K."/>
            <person name="Kasahara H."/>
            <person name="Kiba T."/>
            <person name="Kim M.S."/>
            <person name="Koo N."/>
            <person name="Laohavisit A."/>
            <person name="Lee Y.H."/>
            <person name="Lumba S."/>
            <person name="McCourt P."/>
            <person name="Mortimer J.C."/>
            <person name="Mutuku J.M."/>
            <person name="Nomura T."/>
            <person name="Sasaki-Sekimoto Y."/>
            <person name="Seto Y."/>
            <person name="Wang Y."/>
            <person name="Wakatake T."/>
            <person name="Sakakibara H."/>
            <person name="Demura T."/>
            <person name="Yamaguchi S."/>
            <person name="Yoneyama K."/>
            <person name="Manabe R.I."/>
            <person name="Nelson D.C."/>
            <person name="Schulman A.H."/>
            <person name="Timko M.P."/>
            <person name="dePamphilis C.W."/>
            <person name="Choi D."/>
            <person name="Shirasu K."/>
        </authorList>
    </citation>
    <scope>NUCLEOTIDE SEQUENCE [LARGE SCALE GENOMIC DNA]</scope>
    <source>
        <strain evidence="2">cv. UVA1</strain>
    </source>
</reference>
<accession>A0A5A7Q7U6</accession>
<keyword evidence="2" id="KW-1185">Reference proteome</keyword>
<protein>
    <submittedName>
        <fullName evidence="1">Organellar single-stranded DNA binding protein 3</fullName>
    </submittedName>
</protein>
<proteinExistence type="predicted"/>
<dbReference type="EMBL" id="BKCP01006072">
    <property type="protein sequence ID" value="GER41353.1"/>
    <property type="molecule type" value="Genomic_DNA"/>
</dbReference>
<dbReference type="AlphaFoldDB" id="A0A5A7Q7U6"/>
<name>A0A5A7Q7U6_STRAF</name>
<evidence type="ECO:0000313" key="1">
    <source>
        <dbReference type="EMBL" id="GER41353.1"/>
    </source>
</evidence>
<dbReference type="PANTHER" id="PTHR10302">
    <property type="entry name" value="SINGLE-STRANDED DNA-BINDING PROTEIN"/>
    <property type="match status" value="1"/>
</dbReference>